<dbReference type="PANTHER" id="PTHR10057:SF0">
    <property type="entry name" value="TRANSLOCATOR PROTEIN"/>
    <property type="match status" value="1"/>
</dbReference>
<evidence type="ECO:0000256" key="5">
    <source>
        <dbReference type="ARBA" id="ARBA00023136"/>
    </source>
</evidence>
<keyword evidence="4 6" id="KW-1133">Transmembrane helix</keyword>
<evidence type="ECO:0000256" key="6">
    <source>
        <dbReference type="SAM" id="Phobius"/>
    </source>
</evidence>
<dbReference type="InterPro" id="IPR038330">
    <property type="entry name" value="TspO/MBR-related_sf"/>
</dbReference>
<dbReference type="GO" id="GO:0016020">
    <property type="term" value="C:membrane"/>
    <property type="evidence" value="ECO:0007669"/>
    <property type="project" value="UniProtKB-SubCell"/>
</dbReference>
<evidence type="ECO:0000313" key="7">
    <source>
        <dbReference type="EMBL" id="OAN28870.1"/>
    </source>
</evidence>
<dbReference type="GO" id="GO:0033013">
    <property type="term" value="P:tetrapyrrole metabolic process"/>
    <property type="evidence" value="ECO:0007669"/>
    <property type="project" value="UniProtKB-ARBA"/>
</dbReference>
<dbReference type="Gene3D" id="1.20.1260.100">
    <property type="entry name" value="TspO/MBR protein"/>
    <property type="match status" value="1"/>
</dbReference>
<dbReference type="AlphaFoldDB" id="A0A178LGV2"/>
<dbReference type="PANTHER" id="PTHR10057">
    <property type="entry name" value="PERIPHERAL-TYPE BENZODIAZEPINE RECEPTOR"/>
    <property type="match status" value="1"/>
</dbReference>
<feature type="transmembrane region" description="Helical" evidence="6">
    <location>
        <begin position="119"/>
        <end position="140"/>
    </location>
</feature>
<evidence type="ECO:0000256" key="3">
    <source>
        <dbReference type="ARBA" id="ARBA00022692"/>
    </source>
</evidence>
<name>A0A178LGV2_MYCIR</name>
<evidence type="ECO:0000256" key="2">
    <source>
        <dbReference type="ARBA" id="ARBA00007524"/>
    </source>
</evidence>
<evidence type="ECO:0000256" key="4">
    <source>
        <dbReference type="ARBA" id="ARBA00022989"/>
    </source>
</evidence>
<dbReference type="Pfam" id="PF03073">
    <property type="entry name" value="TspO_MBR"/>
    <property type="match status" value="1"/>
</dbReference>
<accession>A0A178LGV2</accession>
<comment type="similarity">
    <text evidence="2">Belongs to the TspO/BZRP family.</text>
</comment>
<dbReference type="PIRSF" id="PIRSF005859">
    <property type="entry name" value="PBR"/>
    <property type="match status" value="1"/>
</dbReference>
<comment type="subcellular location">
    <subcellularLocation>
        <location evidence="1">Membrane</location>
        <topology evidence="1">Multi-pass membrane protein</topology>
    </subcellularLocation>
</comment>
<dbReference type="InterPro" id="IPR004307">
    <property type="entry name" value="TspO_MBR"/>
</dbReference>
<keyword evidence="3 6" id="KW-0812">Transmembrane</keyword>
<evidence type="ECO:0000313" key="8">
    <source>
        <dbReference type="Proteomes" id="UP000078396"/>
    </source>
</evidence>
<dbReference type="eggNOG" id="COG3476">
    <property type="taxonomic scope" value="Bacteria"/>
</dbReference>
<gene>
    <name evidence="7" type="ORF">A4X20_30080</name>
</gene>
<evidence type="ECO:0000256" key="1">
    <source>
        <dbReference type="ARBA" id="ARBA00004141"/>
    </source>
</evidence>
<reference evidence="7 8" key="1">
    <citation type="submission" date="2016-04" db="EMBL/GenBank/DDBJ databases">
        <title>Draft Genome Sequences of Staphylococcus capitis Strain H36, S. capitis Strain H65, S. cohnii Strain H62, S. hominis Strain H69, Mycobacterium iranicum Strain H39, Plantibacter sp. Strain H53, Pseudomonas oryzihabitans Strain H72, and Microbacterium sp. Strain H83, isolated from residential settings.</title>
        <authorList>
            <person name="Lymperopoulou D."/>
            <person name="Adams R.I."/>
            <person name="Lindow S."/>
            <person name="Coil D.A."/>
            <person name="Jospin G."/>
            <person name="Eisen J.A."/>
        </authorList>
    </citation>
    <scope>NUCLEOTIDE SEQUENCE [LARGE SCALE GENOMIC DNA]</scope>
    <source>
        <strain evidence="7 8">H39</strain>
    </source>
</reference>
<organism evidence="7 8">
    <name type="scientific">Mycolicibacterium iranicum</name>
    <name type="common">Mycobacterium iranicum</name>
    <dbReference type="NCBI Taxonomy" id="912594"/>
    <lineage>
        <taxon>Bacteria</taxon>
        <taxon>Bacillati</taxon>
        <taxon>Actinomycetota</taxon>
        <taxon>Actinomycetes</taxon>
        <taxon>Mycobacteriales</taxon>
        <taxon>Mycobacteriaceae</taxon>
        <taxon>Mycolicibacterium</taxon>
    </lineage>
</organism>
<dbReference type="Proteomes" id="UP000078396">
    <property type="component" value="Unassembled WGS sequence"/>
</dbReference>
<dbReference type="EMBL" id="LWCS01000074">
    <property type="protein sequence ID" value="OAN28870.1"/>
    <property type="molecule type" value="Genomic_DNA"/>
</dbReference>
<protein>
    <submittedName>
        <fullName evidence="7">Peripheral-type benzodiazepine receptor</fullName>
    </submittedName>
</protein>
<comment type="caution">
    <text evidence="7">The sequence shown here is derived from an EMBL/GenBank/DDBJ whole genome shotgun (WGS) entry which is preliminary data.</text>
</comment>
<feature type="transmembrane region" description="Helical" evidence="6">
    <location>
        <begin position="95"/>
        <end position="113"/>
    </location>
</feature>
<sequence>MSRGNLPTMVAEHPRARSRSALALAISLLAVVAASALGGLASARSAEVYQRLEQPAFAPPSWVFGPTWTLLYALMAIAAWLVWRTGPGRETTRALTLYAVQLVLNAAWTPLFFGLGWRGIAFAELSILLVVLVATVVAFWRRSAVAGALLLPYLAWSAFALCLNFAVWQLNN</sequence>
<feature type="transmembrane region" description="Helical" evidence="6">
    <location>
        <begin position="147"/>
        <end position="168"/>
    </location>
</feature>
<dbReference type="FunFam" id="1.20.1260.100:FF:000001">
    <property type="entry name" value="translocator protein 2"/>
    <property type="match status" value="1"/>
</dbReference>
<keyword evidence="7" id="KW-0675">Receptor</keyword>
<feature type="transmembrane region" description="Helical" evidence="6">
    <location>
        <begin position="61"/>
        <end position="83"/>
    </location>
</feature>
<dbReference type="STRING" id="912594.AWC12_27990"/>
<dbReference type="CDD" id="cd15904">
    <property type="entry name" value="TSPO_MBR"/>
    <property type="match status" value="1"/>
</dbReference>
<proteinExistence type="inferred from homology"/>
<keyword evidence="5 6" id="KW-0472">Membrane</keyword>